<keyword evidence="5" id="KW-1185">Reference proteome</keyword>
<dbReference type="RefSeq" id="WP_067054951.1">
    <property type="nucleotide sequence ID" value="NZ_CP171125.1"/>
</dbReference>
<gene>
    <name evidence="1" type="ORF">A9306_10110</name>
    <name evidence="2" type="ORF">A9308_03975</name>
    <name evidence="3" type="ORF">NCTC11091_01214</name>
</gene>
<name>A0A1B8QAS9_9GAMM</name>
<dbReference type="STRING" id="34059.A9308_03975"/>
<protein>
    <submittedName>
        <fullName evidence="3">Uncharacterized protein/domain associated with GTPases</fullName>
    </submittedName>
</protein>
<organism evidence="1 5">
    <name type="scientific">Faucicola atlantae</name>
    <dbReference type="NCBI Taxonomy" id="34059"/>
    <lineage>
        <taxon>Bacteria</taxon>
        <taxon>Pseudomonadati</taxon>
        <taxon>Pseudomonadota</taxon>
        <taxon>Gammaproteobacteria</taxon>
        <taxon>Moraxellales</taxon>
        <taxon>Moraxellaceae</taxon>
        <taxon>Faucicola</taxon>
    </lineage>
</organism>
<proteinExistence type="predicted"/>
<reference evidence="3 6" key="3">
    <citation type="submission" date="2018-06" db="EMBL/GenBank/DDBJ databases">
        <authorList>
            <consortium name="Pathogen Informatics"/>
            <person name="Doyle S."/>
        </authorList>
    </citation>
    <scope>NUCLEOTIDE SEQUENCE [LARGE SCALE GENOMIC DNA]</scope>
    <source>
        <strain evidence="3 6">NCTC11091</strain>
    </source>
</reference>
<sequence length="172" mass="18833">MSSTNVEKMPKSVDPNLDLDKVKRECLEMVKKQARISAAAAVVPVPLVDVAVDAGLLTKLLPEISYRFGLIDDPSKVDLSKKSESELARWKDRAVDFAGFVATRSIAKKTFQGFGSRIVAKQVTKFVPFGGQIVAGTIGYLMFKKIATKHIDECYAKAKQLQRGKTVATVSK</sequence>
<evidence type="ECO:0000313" key="4">
    <source>
        <dbReference type="Proteomes" id="UP000092508"/>
    </source>
</evidence>
<dbReference type="EMBL" id="LZMZ01000006">
    <property type="protein sequence ID" value="OBX80500.1"/>
    <property type="molecule type" value="Genomic_DNA"/>
</dbReference>
<evidence type="ECO:0000313" key="3">
    <source>
        <dbReference type="EMBL" id="STY95420.1"/>
    </source>
</evidence>
<dbReference type="OrthoDB" id="2646363at2"/>
<evidence type="ECO:0000313" key="1">
    <source>
        <dbReference type="EMBL" id="OBX76435.1"/>
    </source>
</evidence>
<reference evidence="1 5" key="1">
    <citation type="submission" date="2016-06" db="EMBL/GenBank/DDBJ databases">
        <title>Draft genome of Moraxella atlantae CCUG 59586.</title>
        <authorList>
            <person name="Salva-Serra F."/>
            <person name="Engstrom-Jakobsson H."/>
            <person name="Thorell K."/>
            <person name="Gonzales-Siles L."/>
            <person name="Karlsson R."/>
            <person name="Boulund F."/>
            <person name="Engstrand L."/>
            <person name="Kristiansson E."/>
            <person name="Moore E."/>
        </authorList>
    </citation>
    <scope>NUCLEOTIDE SEQUENCE [LARGE SCALE GENOMIC DNA]</scope>
    <source>
        <strain evidence="1 5">CCUG 59586</strain>
    </source>
</reference>
<evidence type="ECO:0000313" key="6">
    <source>
        <dbReference type="Proteomes" id="UP000255193"/>
    </source>
</evidence>
<accession>A0A1B8QAS9</accession>
<dbReference type="Proteomes" id="UP000255193">
    <property type="component" value="Unassembled WGS sequence"/>
</dbReference>
<dbReference type="AlphaFoldDB" id="A0A1B8QAS9"/>
<dbReference type="EMBL" id="UGQA01000001">
    <property type="protein sequence ID" value="STY95420.1"/>
    <property type="molecule type" value="Genomic_DNA"/>
</dbReference>
<dbReference type="EMBL" id="LZNA01000061">
    <property type="protein sequence ID" value="OBX76435.1"/>
    <property type="molecule type" value="Genomic_DNA"/>
</dbReference>
<reference evidence="2 4" key="2">
    <citation type="submission" date="2016-06" db="EMBL/GenBank/DDBJ databases">
        <title>Draft genome of Moraxella atlantae CCUG 66109.</title>
        <authorList>
            <person name="Salva-Serra F."/>
            <person name="Engstrom-Jakobsson H."/>
            <person name="Thorell K."/>
            <person name="Gonzales-Siles L."/>
            <person name="Karlsson R."/>
            <person name="Boulund F."/>
            <person name="Engstrand L."/>
            <person name="Kristiansson E."/>
            <person name="Moore E."/>
        </authorList>
    </citation>
    <scope>NUCLEOTIDE SEQUENCE [LARGE SCALE GENOMIC DNA]</scope>
    <source>
        <strain evidence="2 4">CCUG 66109</strain>
    </source>
</reference>
<dbReference type="Proteomes" id="UP000092508">
    <property type="component" value="Unassembled WGS sequence"/>
</dbReference>
<evidence type="ECO:0000313" key="2">
    <source>
        <dbReference type="EMBL" id="OBX80500.1"/>
    </source>
</evidence>
<dbReference type="Proteomes" id="UP000092616">
    <property type="component" value="Unassembled WGS sequence"/>
</dbReference>
<evidence type="ECO:0000313" key="5">
    <source>
        <dbReference type="Proteomes" id="UP000092616"/>
    </source>
</evidence>